<evidence type="ECO:0000313" key="1">
    <source>
        <dbReference type="EMBL" id="KHN06223.1"/>
    </source>
</evidence>
<dbReference type="AlphaFoldDB" id="A0A0B2PF20"/>
<protein>
    <submittedName>
        <fullName evidence="1">Uncharacterized protein</fullName>
    </submittedName>
</protein>
<proteinExistence type="predicted"/>
<dbReference type="Proteomes" id="UP000053555">
    <property type="component" value="Unassembled WGS sequence"/>
</dbReference>
<accession>A0A0B2PF20</accession>
<name>A0A0B2PF20_GLYSO</name>
<dbReference type="EMBL" id="KN667666">
    <property type="protein sequence ID" value="KHN06223.1"/>
    <property type="molecule type" value="Genomic_DNA"/>
</dbReference>
<organism evidence="1">
    <name type="scientific">Glycine soja</name>
    <name type="common">Wild soybean</name>
    <dbReference type="NCBI Taxonomy" id="3848"/>
    <lineage>
        <taxon>Eukaryota</taxon>
        <taxon>Viridiplantae</taxon>
        <taxon>Streptophyta</taxon>
        <taxon>Embryophyta</taxon>
        <taxon>Tracheophyta</taxon>
        <taxon>Spermatophyta</taxon>
        <taxon>Magnoliopsida</taxon>
        <taxon>eudicotyledons</taxon>
        <taxon>Gunneridae</taxon>
        <taxon>Pentapetalae</taxon>
        <taxon>rosids</taxon>
        <taxon>fabids</taxon>
        <taxon>Fabales</taxon>
        <taxon>Fabaceae</taxon>
        <taxon>Papilionoideae</taxon>
        <taxon>50 kb inversion clade</taxon>
        <taxon>NPAAA clade</taxon>
        <taxon>indigoferoid/millettioid clade</taxon>
        <taxon>Phaseoleae</taxon>
        <taxon>Glycine</taxon>
        <taxon>Glycine subgen. Soja</taxon>
    </lineage>
</organism>
<reference evidence="1" key="1">
    <citation type="submission" date="2014-07" db="EMBL/GenBank/DDBJ databases">
        <title>Identification of a novel salt tolerance gene in wild soybean by whole-genome sequencing.</title>
        <authorList>
            <person name="Lam H.-M."/>
            <person name="Qi X."/>
            <person name="Li M.-W."/>
            <person name="Liu X."/>
            <person name="Xie M."/>
            <person name="Ni M."/>
            <person name="Xu X."/>
        </authorList>
    </citation>
    <scope>NUCLEOTIDE SEQUENCE [LARGE SCALE GENOMIC DNA]</scope>
    <source>
        <tissue evidence="1">Root</tissue>
    </source>
</reference>
<sequence length="147" mass="16719">MAEENEGPVEEREIIHVWFSNLDLWFAGDGCPTRTRGDRVKERSHSCPQYVPAKASRTQEIDTFLGTFPYHPNSIPIPMQYQKRETPPNKCPCDPKVLWMRVTTSANSLVTVIIYDVFALIAKSIASMDVAFAIVVFGHLVEMFDKE</sequence>
<gene>
    <name evidence="1" type="ORF">glysoja_030289</name>
</gene>